<dbReference type="GO" id="GO:0008320">
    <property type="term" value="F:protein transmembrane transporter activity"/>
    <property type="evidence" value="ECO:0007669"/>
    <property type="project" value="UniProtKB-UniRule"/>
</dbReference>
<dbReference type="RefSeq" id="WP_101954145.1">
    <property type="nucleotide sequence ID" value="NZ_PKHE01000007.1"/>
</dbReference>
<dbReference type="GO" id="GO:0006605">
    <property type="term" value="P:protein targeting"/>
    <property type="evidence" value="ECO:0007669"/>
    <property type="project" value="UniProtKB-UniRule"/>
</dbReference>
<reference evidence="10 11" key="1">
    <citation type="submission" date="2017-12" db="EMBL/GenBank/DDBJ databases">
        <title>Phylogenetic diversity of female urinary microbiome.</title>
        <authorList>
            <person name="Thomas-White K."/>
            <person name="Wolfe A.J."/>
        </authorList>
    </citation>
    <scope>NUCLEOTIDE SEQUENCE [LARGE SCALE GENOMIC DNA]</scope>
    <source>
        <strain evidence="10 11">UMB0898</strain>
    </source>
</reference>
<evidence type="ECO:0000256" key="6">
    <source>
        <dbReference type="ARBA" id="ARBA00022989"/>
    </source>
</evidence>
<comment type="subunit">
    <text evidence="9">Component of the Sec protein translocase complex. Heterotrimer consisting of SecY, SecE and SecG subunits. The heterotrimers can form oligomers, although 1 heterotrimer is thought to be able to translocate proteins. Interacts with the ribosome. Interacts with SecDF, and other proteins may be involved. Interacts with SecA.</text>
</comment>
<proteinExistence type="inferred from homology"/>
<keyword evidence="5 9" id="KW-0653">Protein transport</keyword>
<comment type="similarity">
    <text evidence="9">Belongs to the SecE/SEC61-gamma family.</text>
</comment>
<evidence type="ECO:0000256" key="2">
    <source>
        <dbReference type="ARBA" id="ARBA00022448"/>
    </source>
</evidence>
<gene>
    <name evidence="9" type="primary">secE</name>
    <name evidence="10" type="ORF">CYJ57_03855</name>
</gene>
<evidence type="ECO:0000313" key="10">
    <source>
        <dbReference type="EMBL" id="PKY89506.1"/>
    </source>
</evidence>
<dbReference type="Proteomes" id="UP000234384">
    <property type="component" value="Unassembled WGS sequence"/>
</dbReference>
<dbReference type="HAMAP" id="MF_00422">
    <property type="entry name" value="SecE"/>
    <property type="match status" value="1"/>
</dbReference>
<evidence type="ECO:0000256" key="7">
    <source>
        <dbReference type="ARBA" id="ARBA00023010"/>
    </source>
</evidence>
<keyword evidence="8 9" id="KW-0472">Membrane</keyword>
<dbReference type="InterPro" id="IPR038379">
    <property type="entry name" value="SecE_sf"/>
</dbReference>
<comment type="function">
    <text evidence="9">Essential subunit of the Sec protein translocation channel SecYEG. Clamps together the 2 halves of SecY. May contact the channel plug during translocation.</text>
</comment>
<dbReference type="NCBIfam" id="TIGR00964">
    <property type="entry name" value="secE_bact"/>
    <property type="match status" value="1"/>
</dbReference>
<evidence type="ECO:0000256" key="9">
    <source>
        <dbReference type="HAMAP-Rule" id="MF_00422"/>
    </source>
</evidence>
<dbReference type="PANTHER" id="PTHR33910">
    <property type="entry name" value="PROTEIN TRANSLOCASE SUBUNIT SECE"/>
    <property type="match status" value="1"/>
</dbReference>
<comment type="caution">
    <text evidence="10">The sequence shown here is derived from an EMBL/GenBank/DDBJ whole genome shotgun (WGS) entry which is preliminary data.</text>
</comment>
<sequence length="57" mass="6896">MSYFKEVRKEMKRVTWPTVSEANHFTWISVMFIVVFAAYFGLADQVFSWLIKWFVNL</sequence>
<dbReference type="GO" id="GO:0043952">
    <property type="term" value="P:protein transport by the Sec complex"/>
    <property type="evidence" value="ECO:0007669"/>
    <property type="project" value="UniProtKB-UniRule"/>
</dbReference>
<dbReference type="GO" id="GO:0065002">
    <property type="term" value="P:intracellular protein transmembrane transport"/>
    <property type="evidence" value="ECO:0007669"/>
    <property type="project" value="UniProtKB-UniRule"/>
</dbReference>
<organism evidence="10 11">
    <name type="scientific">Falseniella ignava</name>
    <dbReference type="NCBI Taxonomy" id="137730"/>
    <lineage>
        <taxon>Bacteria</taxon>
        <taxon>Bacillati</taxon>
        <taxon>Bacillota</taxon>
        <taxon>Bacilli</taxon>
        <taxon>Lactobacillales</taxon>
        <taxon>Aerococcaceae</taxon>
        <taxon>Falseniella</taxon>
    </lineage>
</organism>
<dbReference type="Pfam" id="PF00584">
    <property type="entry name" value="SecE"/>
    <property type="match status" value="1"/>
</dbReference>
<evidence type="ECO:0000256" key="8">
    <source>
        <dbReference type="ARBA" id="ARBA00023136"/>
    </source>
</evidence>
<evidence type="ECO:0000313" key="11">
    <source>
        <dbReference type="Proteomes" id="UP000234384"/>
    </source>
</evidence>
<dbReference type="Gene3D" id="1.20.5.1030">
    <property type="entry name" value="Preprotein translocase secy subunit"/>
    <property type="match status" value="1"/>
</dbReference>
<dbReference type="InterPro" id="IPR005807">
    <property type="entry name" value="SecE_bac"/>
</dbReference>
<keyword evidence="7 9" id="KW-0811">Translocation</keyword>
<evidence type="ECO:0000256" key="1">
    <source>
        <dbReference type="ARBA" id="ARBA00004370"/>
    </source>
</evidence>
<dbReference type="AlphaFoldDB" id="A0A2I1K1G4"/>
<comment type="subcellular location">
    <subcellularLocation>
        <location evidence="9">Cell membrane</location>
        <topology evidence="9">Single-pass membrane protein</topology>
    </subcellularLocation>
    <subcellularLocation>
        <location evidence="1">Membrane</location>
    </subcellularLocation>
</comment>
<dbReference type="InterPro" id="IPR001901">
    <property type="entry name" value="Translocase_SecE/Sec61-g"/>
</dbReference>
<evidence type="ECO:0000256" key="3">
    <source>
        <dbReference type="ARBA" id="ARBA00022475"/>
    </source>
</evidence>
<name>A0A2I1K1G4_9LACT</name>
<keyword evidence="3 9" id="KW-1003">Cell membrane</keyword>
<keyword evidence="2 9" id="KW-0813">Transport</keyword>
<feature type="transmembrane region" description="Helical" evidence="9">
    <location>
        <begin position="24"/>
        <end position="42"/>
    </location>
</feature>
<evidence type="ECO:0000256" key="5">
    <source>
        <dbReference type="ARBA" id="ARBA00022927"/>
    </source>
</evidence>
<dbReference type="EMBL" id="PKHE01000007">
    <property type="protein sequence ID" value="PKY89506.1"/>
    <property type="molecule type" value="Genomic_DNA"/>
</dbReference>
<keyword evidence="4 9" id="KW-0812">Transmembrane</keyword>
<dbReference type="GO" id="GO:0005886">
    <property type="term" value="C:plasma membrane"/>
    <property type="evidence" value="ECO:0007669"/>
    <property type="project" value="UniProtKB-SubCell"/>
</dbReference>
<dbReference type="GO" id="GO:0009306">
    <property type="term" value="P:protein secretion"/>
    <property type="evidence" value="ECO:0007669"/>
    <property type="project" value="UniProtKB-UniRule"/>
</dbReference>
<keyword evidence="6 9" id="KW-1133">Transmembrane helix</keyword>
<dbReference type="PANTHER" id="PTHR33910:SF1">
    <property type="entry name" value="PROTEIN TRANSLOCASE SUBUNIT SECE"/>
    <property type="match status" value="1"/>
</dbReference>
<protein>
    <recommendedName>
        <fullName evidence="9">Protein translocase subunit SecE</fullName>
    </recommendedName>
</protein>
<dbReference type="OrthoDB" id="9813233at2"/>
<accession>A0A2I1K1G4</accession>
<evidence type="ECO:0000256" key="4">
    <source>
        <dbReference type="ARBA" id="ARBA00022692"/>
    </source>
</evidence>